<evidence type="ECO:0000256" key="1">
    <source>
        <dbReference type="SAM" id="SignalP"/>
    </source>
</evidence>
<dbReference type="EMBL" id="JBAMIC010000007">
    <property type="protein sequence ID" value="KAK7106197.1"/>
    <property type="molecule type" value="Genomic_DNA"/>
</dbReference>
<reference evidence="3 4" key="1">
    <citation type="submission" date="2024-02" db="EMBL/GenBank/DDBJ databases">
        <title>Chromosome-scale genome assembly of the rough periwinkle Littorina saxatilis.</title>
        <authorList>
            <person name="De Jode A."/>
            <person name="Faria R."/>
            <person name="Formenti G."/>
            <person name="Sims Y."/>
            <person name="Smith T.P."/>
            <person name="Tracey A."/>
            <person name="Wood J.M.D."/>
            <person name="Zagrodzka Z.B."/>
            <person name="Johannesson K."/>
            <person name="Butlin R.K."/>
            <person name="Leder E.H."/>
        </authorList>
    </citation>
    <scope>NUCLEOTIDE SEQUENCE [LARGE SCALE GENOMIC DNA]</scope>
    <source>
        <strain evidence="3">Snail1</strain>
        <tissue evidence="3">Muscle</tissue>
    </source>
</reference>
<dbReference type="AlphaFoldDB" id="A0AAN9BIP2"/>
<feature type="signal peptide" evidence="1">
    <location>
        <begin position="1"/>
        <end position="27"/>
    </location>
</feature>
<sequence>MSVQPLSNALMWAGLIITTLLTGRSLAAGENYVGIGYNLLTANPDGGNSARGGVDPGLLITRRILNLIDKPRAIQSQLRHSCSDEQTTHTFYGAKSYRDKLAVDVKLEGGAIAGLVNAMFSLSPRFQHEKNETNIDRQVFQDEQQVCNLGHVRFADELSDWLNVSVTDSFASSVCKLPSVYNQRQYMDFLDHWGTHMTTEVDIGTKVIHRSQTSLAEFVQHVVKASGADVSLGGSYMGFGASLGVNIDSFKSRESYSQSFGSHLEVLQVGSEVMPEPISVTLVGIDSALQSKYWDSGMTTFVSNGLCDVTWRSDVITKNLRQALTEYATYKMMSAPTDPALVVPLTWPRGTYGLVKPVTGCPGGRISWSEGWRFQDTGDHVFSSNMMSTQLHLAGSWLPDKNIRMDFCMKGNRRLSEFDVDWPAGDYCILKYGACPTGFQEGFVQWDDADMRNDNSAGGTLPDGVYDKNTKIMFCCRNDDLPAKGIYLPVEKPFYLVRHTRGCQRVQQMALHEEIIQWDEAFDYFFFGYDSDERIGGSHPMDDGDSKHHRLHFCYYYPIGHSSSGPLVG</sequence>
<accession>A0AAN9BIP2</accession>
<dbReference type="Proteomes" id="UP001374579">
    <property type="component" value="Unassembled WGS sequence"/>
</dbReference>
<dbReference type="PANTHER" id="PTHR19324:SF33">
    <property type="entry name" value="MUCIN-5AC"/>
    <property type="match status" value="1"/>
</dbReference>
<proteinExistence type="predicted"/>
<evidence type="ECO:0000313" key="4">
    <source>
        <dbReference type="Proteomes" id="UP001374579"/>
    </source>
</evidence>
<dbReference type="InterPro" id="IPR031569">
    <property type="entry name" value="ApeC"/>
</dbReference>
<name>A0AAN9BIP2_9CAEN</name>
<dbReference type="InterPro" id="IPR020864">
    <property type="entry name" value="MACPF"/>
</dbReference>
<dbReference type="PANTHER" id="PTHR19324">
    <property type="entry name" value="PERFORIN-LIKE PROTEIN 1"/>
    <property type="match status" value="1"/>
</dbReference>
<organism evidence="3 4">
    <name type="scientific">Littorina saxatilis</name>
    <dbReference type="NCBI Taxonomy" id="31220"/>
    <lineage>
        <taxon>Eukaryota</taxon>
        <taxon>Metazoa</taxon>
        <taxon>Spiralia</taxon>
        <taxon>Lophotrochozoa</taxon>
        <taxon>Mollusca</taxon>
        <taxon>Gastropoda</taxon>
        <taxon>Caenogastropoda</taxon>
        <taxon>Littorinimorpha</taxon>
        <taxon>Littorinoidea</taxon>
        <taxon>Littorinidae</taxon>
        <taxon>Littorina</taxon>
    </lineage>
</organism>
<evidence type="ECO:0000313" key="3">
    <source>
        <dbReference type="EMBL" id="KAK7106197.1"/>
    </source>
</evidence>
<gene>
    <name evidence="3" type="ORF">V1264_017483</name>
</gene>
<keyword evidence="4" id="KW-1185">Reference proteome</keyword>
<comment type="caution">
    <text evidence="3">The sequence shown here is derived from an EMBL/GenBank/DDBJ whole genome shotgun (WGS) entry which is preliminary data.</text>
</comment>
<dbReference type="Pfam" id="PF01823">
    <property type="entry name" value="MACPF"/>
    <property type="match status" value="1"/>
</dbReference>
<feature type="domain" description="MACPF" evidence="2">
    <location>
        <begin position="16"/>
        <end position="345"/>
    </location>
</feature>
<dbReference type="PROSITE" id="PS51412">
    <property type="entry name" value="MACPF_2"/>
    <property type="match status" value="1"/>
</dbReference>
<dbReference type="Pfam" id="PF16977">
    <property type="entry name" value="ApeC"/>
    <property type="match status" value="1"/>
</dbReference>
<feature type="chain" id="PRO_5043050232" description="MACPF domain-containing protein" evidence="1">
    <location>
        <begin position="28"/>
        <end position="569"/>
    </location>
</feature>
<evidence type="ECO:0000259" key="2">
    <source>
        <dbReference type="PROSITE" id="PS51412"/>
    </source>
</evidence>
<protein>
    <recommendedName>
        <fullName evidence="2">MACPF domain-containing protein</fullName>
    </recommendedName>
</protein>
<keyword evidence="1" id="KW-0732">Signal</keyword>